<feature type="region of interest" description="Disordered" evidence="1">
    <location>
        <begin position="10"/>
        <end position="29"/>
    </location>
</feature>
<sequence>MNFVRSIFRVGEKPRSRSDDENEENDGKTRCCSGSFCTRASDPLLADHQCPLCMMAVHPLCEVWSSPHQEHICRMCDAGAGEENSEEDKFPVSTVLQLQPVVLL</sequence>
<name>A0A7S4S752_9STRA</name>
<proteinExistence type="predicted"/>
<gene>
    <name evidence="2" type="ORF">DBRI00130_LOCUS30409</name>
</gene>
<reference evidence="2" key="1">
    <citation type="submission" date="2021-01" db="EMBL/GenBank/DDBJ databases">
        <authorList>
            <person name="Corre E."/>
            <person name="Pelletier E."/>
            <person name="Niang G."/>
            <person name="Scheremetjew M."/>
            <person name="Finn R."/>
            <person name="Kale V."/>
            <person name="Holt S."/>
            <person name="Cochrane G."/>
            <person name="Meng A."/>
            <person name="Brown T."/>
            <person name="Cohen L."/>
        </authorList>
    </citation>
    <scope>NUCLEOTIDE SEQUENCE</scope>
    <source>
        <strain evidence="2">GSO104</strain>
    </source>
</reference>
<accession>A0A7S4S752</accession>
<evidence type="ECO:0000313" key="2">
    <source>
        <dbReference type="EMBL" id="CAE4636654.1"/>
    </source>
</evidence>
<dbReference type="EMBL" id="HBNS01038983">
    <property type="protein sequence ID" value="CAE4636654.1"/>
    <property type="molecule type" value="Transcribed_RNA"/>
</dbReference>
<organism evidence="2">
    <name type="scientific">Ditylum brightwellii</name>
    <dbReference type="NCBI Taxonomy" id="49249"/>
    <lineage>
        <taxon>Eukaryota</taxon>
        <taxon>Sar</taxon>
        <taxon>Stramenopiles</taxon>
        <taxon>Ochrophyta</taxon>
        <taxon>Bacillariophyta</taxon>
        <taxon>Mediophyceae</taxon>
        <taxon>Lithodesmiophycidae</taxon>
        <taxon>Lithodesmiales</taxon>
        <taxon>Lithodesmiaceae</taxon>
        <taxon>Ditylum</taxon>
    </lineage>
</organism>
<evidence type="ECO:0000256" key="1">
    <source>
        <dbReference type="SAM" id="MobiDB-lite"/>
    </source>
</evidence>
<protein>
    <submittedName>
        <fullName evidence="2">Uncharacterized protein</fullName>
    </submittedName>
</protein>
<dbReference type="AlphaFoldDB" id="A0A7S4S752"/>